<organism evidence="1 2">
    <name type="scientific">Nitrosomonas eutropha</name>
    <dbReference type="NCBI Taxonomy" id="916"/>
    <lineage>
        <taxon>Bacteria</taxon>
        <taxon>Pseudomonadati</taxon>
        <taxon>Pseudomonadota</taxon>
        <taxon>Betaproteobacteria</taxon>
        <taxon>Nitrosomonadales</taxon>
        <taxon>Nitrosomonadaceae</taxon>
        <taxon>Nitrosomonas</taxon>
    </lineage>
</organism>
<protein>
    <submittedName>
        <fullName evidence="1">Uncharacterized protein</fullName>
    </submittedName>
</protein>
<evidence type="ECO:0000313" key="1">
    <source>
        <dbReference type="EMBL" id="PXV74505.1"/>
    </source>
</evidence>
<comment type="caution">
    <text evidence="1">The sequence shown here is derived from an EMBL/GenBank/DDBJ whole genome shotgun (WGS) entry which is preliminary data.</text>
</comment>
<reference evidence="1 2" key="1">
    <citation type="submission" date="2018-04" db="EMBL/GenBank/DDBJ databases">
        <title>Active sludge and wastewater microbial communities from Klosterneuburg, Austria.</title>
        <authorList>
            <person name="Wagner M."/>
        </authorList>
    </citation>
    <scope>NUCLEOTIDE SEQUENCE [LARGE SCALE GENOMIC DNA]</scope>
    <source>
        <strain evidence="1 2">Nm 57</strain>
    </source>
</reference>
<proteinExistence type="predicted"/>
<accession>A0ABX5M3L6</accession>
<dbReference type="EMBL" id="QICQ01000044">
    <property type="protein sequence ID" value="PXV74505.1"/>
    <property type="molecule type" value="Genomic_DNA"/>
</dbReference>
<sequence length="66" mass="7573">MILLCVFNRKMKFYSFSKGVFHPYAALGQTAPLLNGSSTKILLAAFFRFMQMLFSTTWTLTFIVPK</sequence>
<evidence type="ECO:0000313" key="2">
    <source>
        <dbReference type="Proteomes" id="UP000247780"/>
    </source>
</evidence>
<dbReference type="Proteomes" id="UP000247780">
    <property type="component" value="Unassembled WGS sequence"/>
</dbReference>
<gene>
    <name evidence="1" type="ORF">C8R14_14414</name>
</gene>
<keyword evidence="2" id="KW-1185">Reference proteome</keyword>
<name>A0ABX5M3L6_9PROT</name>